<dbReference type="Proteomes" id="UP000313359">
    <property type="component" value="Unassembled WGS sequence"/>
</dbReference>
<dbReference type="AlphaFoldDB" id="A0A5C2RR68"/>
<name>A0A5C2RR68_9APHY</name>
<evidence type="ECO:0000313" key="2">
    <source>
        <dbReference type="Proteomes" id="UP000313359"/>
    </source>
</evidence>
<evidence type="ECO:0000313" key="1">
    <source>
        <dbReference type="EMBL" id="RPD54158.1"/>
    </source>
</evidence>
<sequence length="312" mass="34918">MSMTELTVAESSLAHSPLNISPPTAMSLDWSRRPAAVNVYEWLQTPEVITELVANASPKAAVSLSNLPEVVAFARITKGNANIGRAVRDLSITVSRSEFFWNPAGHAAYPSSIQSVLRMTHEVTDLTLLLPWTTPTHIFFLVRFPNLSFFKTNLPHEKIKPFVSAHNDVLSVLVLDSCQSDGDCPLAGIALDCLTQLECDVHCASSLMHNNVTHLQIANNSPQFSVPVLFRQLMAPFHDLYNLTLDFYPADIDILRAISLVAPRLRKLKLVEKPIHVGRRISIRRPFNDHVSWYRDLRKLPLLEELALRTTA</sequence>
<evidence type="ECO:0008006" key="3">
    <source>
        <dbReference type="Google" id="ProtNLM"/>
    </source>
</evidence>
<dbReference type="OrthoDB" id="2795237at2759"/>
<gene>
    <name evidence="1" type="ORF">L227DRAFT_616375</name>
</gene>
<keyword evidence="2" id="KW-1185">Reference proteome</keyword>
<accession>A0A5C2RR68</accession>
<protein>
    <recommendedName>
        <fullName evidence="3">F-box domain-containing protein</fullName>
    </recommendedName>
</protein>
<reference evidence="1" key="1">
    <citation type="journal article" date="2018" name="Genome Biol. Evol.">
        <title>Genomics and development of Lentinus tigrinus, a white-rot wood-decaying mushroom with dimorphic fruiting bodies.</title>
        <authorList>
            <person name="Wu B."/>
            <person name="Xu Z."/>
            <person name="Knudson A."/>
            <person name="Carlson A."/>
            <person name="Chen N."/>
            <person name="Kovaka S."/>
            <person name="LaButti K."/>
            <person name="Lipzen A."/>
            <person name="Pennachio C."/>
            <person name="Riley R."/>
            <person name="Schakwitz W."/>
            <person name="Umezawa K."/>
            <person name="Ohm R.A."/>
            <person name="Grigoriev I.V."/>
            <person name="Nagy L.G."/>
            <person name="Gibbons J."/>
            <person name="Hibbett D."/>
        </authorList>
    </citation>
    <scope>NUCLEOTIDE SEQUENCE [LARGE SCALE GENOMIC DNA]</scope>
    <source>
        <strain evidence="1">ALCF2SS1-6</strain>
    </source>
</reference>
<proteinExistence type="predicted"/>
<organism evidence="1 2">
    <name type="scientific">Lentinus tigrinus ALCF2SS1-6</name>
    <dbReference type="NCBI Taxonomy" id="1328759"/>
    <lineage>
        <taxon>Eukaryota</taxon>
        <taxon>Fungi</taxon>
        <taxon>Dikarya</taxon>
        <taxon>Basidiomycota</taxon>
        <taxon>Agaricomycotina</taxon>
        <taxon>Agaricomycetes</taxon>
        <taxon>Polyporales</taxon>
        <taxon>Polyporaceae</taxon>
        <taxon>Lentinus</taxon>
    </lineage>
</organism>
<dbReference type="EMBL" id="ML122309">
    <property type="protein sequence ID" value="RPD54158.1"/>
    <property type="molecule type" value="Genomic_DNA"/>
</dbReference>